<dbReference type="Pfam" id="PF00497">
    <property type="entry name" value="SBP_bac_3"/>
    <property type="match status" value="1"/>
</dbReference>
<dbReference type="KEGG" id="cari:FNU76_21720"/>
<evidence type="ECO:0000256" key="1">
    <source>
        <dbReference type="ARBA" id="ARBA00022729"/>
    </source>
</evidence>
<evidence type="ECO:0000259" key="3">
    <source>
        <dbReference type="Pfam" id="PF00497"/>
    </source>
</evidence>
<feature type="signal peptide" evidence="2">
    <location>
        <begin position="1"/>
        <end position="20"/>
    </location>
</feature>
<dbReference type="AlphaFoldDB" id="A0A516SL64"/>
<reference evidence="5" key="1">
    <citation type="submission" date="2019-07" db="EMBL/GenBank/DDBJ databases">
        <title>Chitinimonas sp. nov., isolated from Ny-Alesund, arctica soil.</title>
        <authorList>
            <person name="Xu Q."/>
            <person name="Peng F."/>
        </authorList>
    </citation>
    <scope>NUCLEOTIDE SEQUENCE [LARGE SCALE GENOMIC DNA]</scope>
    <source>
        <strain evidence="5">R3-44</strain>
    </source>
</reference>
<dbReference type="SUPFAM" id="SSF53850">
    <property type="entry name" value="Periplasmic binding protein-like II"/>
    <property type="match status" value="1"/>
</dbReference>
<evidence type="ECO:0000313" key="4">
    <source>
        <dbReference type="EMBL" id="QDQ28758.1"/>
    </source>
</evidence>
<dbReference type="Proteomes" id="UP000317550">
    <property type="component" value="Chromosome"/>
</dbReference>
<dbReference type="InterPro" id="IPR001638">
    <property type="entry name" value="Solute-binding_3/MltF_N"/>
</dbReference>
<dbReference type="RefSeq" id="WP_144280141.1">
    <property type="nucleotide sequence ID" value="NZ_CP041730.1"/>
</dbReference>
<keyword evidence="1 2" id="KW-0732">Signal</keyword>
<dbReference type="PANTHER" id="PTHR35936">
    <property type="entry name" value="MEMBRANE-BOUND LYTIC MUREIN TRANSGLYCOSYLASE F"/>
    <property type="match status" value="1"/>
</dbReference>
<evidence type="ECO:0000313" key="5">
    <source>
        <dbReference type="Proteomes" id="UP000317550"/>
    </source>
</evidence>
<name>A0A516SL64_9NEIS</name>
<feature type="domain" description="Solute-binding protein family 3/N-terminal" evidence="3">
    <location>
        <begin position="28"/>
        <end position="256"/>
    </location>
</feature>
<organism evidence="4 5">
    <name type="scientific">Chitinimonas arctica</name>
    <dbReference type="NCBI Taxonomy" id="2594795"/>
    <lineage>
        <taxon>Bacteria</taxon>
        <taxon>Pseudomonadati</taxon>
        <taxon>Pseudomonadota</taxon>
        <taxon>Betaproteobacteria</taxon>
        <taxon>Neisseriales</taxon>
        <taxon>Chitinibacteraceae</taxon>
        <taxon>Chitinimonas</taxon>
    </lineage>
</organism>
<feature type="chain" id="PRO_5022165156" evidence="2">
    <location>
        <begin position="21"/>
        <end position="262"/>
    </location>
</feature>
<sequence length="262" mass="28956">MLRQVLPALLASLLTGVAGAAEKIVLYGDDDYAPYSYVEDGRFKGIYVELLRQAAVLLAPDYELELKPTPWKRGLRDLELGSTLGLFPPYFRPNARPYIQPYSAPLYHEVVVLFCTEKVMKVPRKRFPEDFGGLTIGVNLGFIISEPMLVAAKQGKLAIEEAKGNNANIMKLASKRIDCYANDRLSVLYSAKRLRAAANAPDSIKALILHEAAVLSGEDAFIGYSELFQAGYKQDFIQRMNGVLETLRKNGAINPLLAQAAM</sequence>
<evidence type="ECO:0000256" key="2">
    <source>
        <dbReference type="SAM" id="SignalP"/>
    </source>
</evidence>
<dbReference type="EMBL" id="CP041730">
    <property type="protein sequence ID" value="QDQ28758.1"/>
    <property type="molecule type" value="Genomic_DNA"/>
</dbReference>
<gene>
    <name evidence="4" type="ORF">FNU76_21720</name>
</gene>
<dbReference type="PANTHER" id="PTHR35936:SF25">
    <property type="entry name" value="ABC TRANSPORTER SUBSTRATE-BINDING PROTEIN"/>
    <property type="match status" value="1"/>
</dbReference>
<accession>A0A516SL64</accession>
<dbReference type="OrthoDB" id="8454826at2"/>
<keyword evidence="5" id="KW-1185">Reference proteome</keyword>
<proteinExistence type="predicted"/>
<protein>
    <submittedName>
        <fullName evidence="4">Amino acid ABC transporter substrate-binding protein</fullName>
    </submittedName>
</protein>
<dbReference type="Gene3D" id="3.40.190.10">
    <property type="entry name" value="Periplasmic binding protein-like II"/>
    <property type="match status" value="2"/>
</dbReference>